<organism evidence="11 12">
    <name type="scientific">Mycena chlorophos</name>
    <name type="common">Agaric fungus</name>
    <name type="synonym">Agaricus chlorophos</name>
    <dbReference type="NCBI Taxonomy" id="658473"/>
    <lineage>
        <taxon>Eukaryota</taxon>
        <taxon>Fungi</taxon>
        <taxon>Dikarya</taxon>
        <taxon>Basidiomycota</taxon>
        <taxon>Agaricomycotina</taxon>
        <taxon>Agaricomycetes</taxon>
        <taxon>Agaricomycetidae</taxon>
        <taxon>Agaricales</taxon>
        <taxon>Marasmiineae</taxon>
        <taxon>Mycenaceae</taxon>
        <taxon>Mycena</taxon>
    </lineage>
</organism>
<dbReference type="Proteomes" id="UP000613580">
    <property type="component" value="Unassembled WGS sequence"/>
</dbReference>
<evidence type="ECO:0000256" key="3">
    <source>
        <dbReference type="ARBA" id="ARBA00022617"/>
    </source>
</evidence>
<dbReference type="InterPro" id="IPR017972">
    <property type="entry name" value="Cyt_P450_CS"/>
</dbReference>
<dbReference type="GO" id="GO:0020037">
    <property type="term" value="F:heme binding"/>
    <property type="evidence" value="ECO:0007669"/>
    <property type="project" value="InterPro"/>
</dbReference>
<dbReference type="PANTHER" id="PTHR24287:SF1">
    <property type="entry name" value="P450, PUTATIVE (EUROFUNG)-RELATED"/>
    <property type="match status" value="1"/>
</dbReference>
<keyword evidence="10" id="KW-0472">Membrane</keyword>
<reference evidence="11" key="1">
    <citation type="submission" date="2020-05" db="EMBL/GenBank/DDBJ databases">
        <title>Mycena genomes resolve the evolution of fungal bioluminescence.</title>
        <authorList>
            <person name="Tsai I.J."/>
        </authorList>
    </citation>
    <scope>NUCLEOTIDE SEQUENCE</scope>
    <source>
        <strain evidence="11">110903Hualien_Pintung</strain>
    </source>
</reference>
<dbReference type="GO" id="GO:0016705">
    <property type="term" value="F:oxidoreductase activity, acting on paired donors, with incorporation or reduction of molecular oxygen"/>
    <property type="evidence" value="ECO:0007669"/>
    <property type="project" value="InterPro"/>
</dbReference>
<dbReference type="GO" id="GO:0004497">
    <property type="term" value="F:monooxygenase activity"/>
    <property type="evidence" value="ECO:0007669"/>
    <property type="project" value="UniProtKB-KW"/>
</dbReference>
<keyword evidence="5 9" id="KW-0560">Oxidoreductase</keyword>
<evidence type="ECO:0000256" key="2">
    <source>
        <dbReference type="ARBA" id="ARBA00010617"/>
    </source>
</evidence>
<dbReference type="InterPro" id="IPR001128">
    <property type="entry name" value="Cyt_P450"/>
</dbReference>
<feature type="transmembrane region" description="Helical" evidence="10">
    <location>
        <begin position="6"/>
        <end position="30"/>
    </location>
</feature>
<dbReference type="GO" id="GO:0005506">
    <property type="term" value="F:iron ion binding"/>
    <property type="evidence" value="ECO:0007669"/>
    <property type="project" value="InterPro"/>
</dbReference>
<evidence type="ECO:0000313" key="11">
    <source>
        <dbReference type="EMBL" id="KAF7305564.1"/>
    </source>
</evidence>
<evidence type="ECO:0000256" key="5">
    <source>
        <dbReference type="ARBA" id="ARBA00023002"/>
    </source>
</evidence>
<comment type="similarity">
    <text evidence="2 9">Belongs to the cytochrome P450 family.</text>
</comment>
<keyword evidence="6 8" id="KW-0408">Iron</keyword>
<comment type="caution">
    <text evidence="11">The sequence shown here is derived from an EMBL/GenBank/DDBJ whole genome shotgun (WGS) entry which is preliminary data.</text>
</comment>
<keyword evidence="4 8" id="KW-0479">Metal-binding</keyword>
<keyword evidence="10" id="KW-0812">Transmembrane</keyword>
<dbReference type="InterPro" id="IPR036396">
    <property type="entry name" value="Cyt_P450_sf"/>
</dbReference>
<evidence type="ECO:0000313" key="12">
    <source>
        <dbReference type="Proteomes" id="UP000613580"/>
    </source>
</evidence>
<feature type="transmembrane region" description="Helical" evidence="10">
    <location>
        <begin position="37"/>
        <end position="59"/>
    </location>
</feature>
<comment type="cofactor">
    <cofactor evidence="1 8">
        <name>heme</name>
        <dbReference type="ChEBI" id="CHEBI:30413"/>
    </cofactor>
</comment>
<gene>
    <name evidence="11" type="ORF">HMN09_00809500</name>
</gene>
<dbReference type="SUPFAM" id="SSF48264">
    <property type="entry name" value="Cytochrome P450"/>
    <property type="match status" value="1"/>
</dbReference>
<name>A0A8H6W4M6_MYCCL</name>
<dbReference type="PRINTS" id="PR00465">
    <property type="entry name" value="EP450IV"/>
</dbReference>
<dbReference type="PRINTS" id="PR00385">
    <property type="entry name" value="P450"/>
</dbReference>
<evidence type="ECO:0000256" key="6">
    <source>
        <dbReference type="ARBA" id="ARBA00023004"/>
    </source>
</evidence>
<evidence type="ECO:0000256" key="9">
    <source>
        <dbReference type="RuleBase" id="RU000461"/>
    </source>
</evidence>
<keyword evidence="3 8" id="KW-0349">Heme</keyword>
<evidence type="ECO:0000256" key="1">
    <source>
        <dbReference type="ARBA" id="ARBA00001971"/>
    </source>
</evidence>
<dbReference type="PANTHER" id="PTHR24287">
    <property type="entry name" value="P450, PUTATIVE (EUROFUNG)-RELATED"/>
    <property type="match status" value="1"/>
</dbReference>
<evidence type="ECO:0000256" key="7">
    <source>
        <dbReference type="ARBA" id="ARBA00023033"/>
    </source>
</evidence>
<evidence type="ECO:0000256" key="10">
    <source>
        <dbReference type="SAM" id="Phobius"/>
    </source>
</evidence>
<dbReference type="InterPro" id="IPR047146">
    <property type="entry name" value="Cyt_P450_E_CYP52_fungi"/>
</dbReference>
<keyword evidence="10" id="KW-1133">Transmembrane helix</keyword>
<accession>A0A8H6W4M6</accession>
<dbReference type="EMBL" id="JACAZE010000010">
    <property type="protein sequence ID" value="KAF7305564.1"/>
    <property type="molecule type" value="Genomic_DNA"/>
</dbReference>
<dbReference type="InterPro" id="IPR002403">
    <property type="entry name" value="Cyt_P450_E_grp-IV"/>
</dbReference>
<dbReference type="AlphaFoldDB" id="A0A8H6W4M6"/>
<proteinExistence type="inferred from homology"/>
<keyword evidence="12" id="KW-1185">Reference proteome</keyword>
<keyword evidence="7 9" id="KW-0503">Monooxygenase</keyword>
<evidence type="ECO:0000256" key="4">
    <source>
        <dbReference type="ARBA" id="ARBA00022723"/>
    </source>
</evidence>
<evidence type="ECO:0000256" key="8">
    <source>
        <dbReference type="PIRSR" id="PIRSR602403-1"/>
    </source>
</evidence>
<protein>
    <submittedName>
        <fullName evidence="11">Cytochrome P450</fullName>
    </submittedName>
</protein>
<sequence length="328" mass="36718">MVSPGVTFLVHLAIHSGSKVAFVAAGVYYGSQRFLPYNLLGTGAAILISCATLAVYTLARNQIQCWHQEREAAAIGARLAPRVIGKWPGNLDIMRDVMAMRTTGYPGDAYLGLIAKYGPVFNTRVLWIDHIFTFIYLPSCLSANIKDMKYLRAVINEAMRLYPAVPTNLRHSICPATLSSPDFTQKPIYVPAGTTILYSVFLMQRQTDLWGPDADTFDPDRFLDGRLKQYLLANPFQFLPFGAGPRVCLGQQFAYNQMSLMLVRLMQSFAKFELAEDAFPFEARPPVNWKTASGRKAIERFRPEVHITMSTKGGMWVRATEAQNETVD</sequence>
<dbReference type="Pfam" id="PF00067">
    <property type="entry name" value="p450"/>
    <property type="match status" value="1"/>
</dbReference>
<dbReference type="Gene3D" id="1.10.630.10">
    <property type="entry name" value="Cytochrome P450"/>
    <property type="match status" value="1"/>
</dbReference>
<feature type="binding site" description="axial binding residue" evidence="8">
    <location>
        <position position="248"/>
    </location>
    <ligand>
        <name>heme</name>
        <dbReference type="ChEBI" id="CHEBI:30413"/>
    </ligand>
    <ligandPart>
        <name>Fe</name>
        <dbReference type="ChEBI" id="CHEBI:18248"/>
    </ligandPart>
</feature>
<dbReference type="PROSITE" id="PS00086">
    <property type="entry name" value="CYTOCHROME_P450"/>
    <property type="match status" value="1"/>
</dbReference>
<dbReference type="OrthoDB" id="1470350at2759"/>